<dbReference type="GO" id="GO:0005737">
    <property type="term" value="C:cytoplasm"/>
    <property type="evidence" value="ECO:0007669"/>
    <property type="project" value="UniProtKB-SubCell"/>
</dbReference>
<dbReference type="EMBL" id="MHOB01000052">
    <property type="protein sequence ID" value="OGZ56401.1"/>
    <property type="molecule type" value="Genomic_DNA"/>
</dbReference>
<evidence type="ECO:0000259" key="11">
    <source>
        <dbReference type="Pfam" id="PF02767"/>
    </source>
</evidence>
<dbReference type="CDD" id="cd00140">
    <property type="entry name" value="beta_clamp"/>
    <property type="match status" value="1"/>
</dbReference>
<keyword evidence="8" id="KW-0238">DNA-binding</keyword>
<comment type="subcellular location">
    <subcellularLocation>
        <location evidence="1 9">Cytoplasm</location>
    </subcellularLocation>
</comment>
<proteinExistence type="inferred from homology"/>
<name>A0A1G2H2D4_9BACT</name>
<evidence type="ECO:0000259" key="12">
    <source>
        <dbReference type="Pfam" id="PF02768"/>
    </source>
</evidence>
<dbReference type="Gene3D" id="3.70.10.10">
    <property type="match status" value="1"/>
</dbReference>
<sequence length="371" mass="41469">MKCSVISENFKKALSYVERATGKDTTIPILGSFFISTEGSTVKIIGTNLEIGIQAIVRGTIQESGAVVIPARPLLAFIATLSKNEKITLESRDVDLVVSSGAEEVVFKGYSQEDFPPFPDVKELYCISAQKEDMLGVLQRSLIAAARSSVKPELASVYFLCEREFITIAATDSFRLAEQKIKPTAISKKLSTESFLVPVRTCEEIIRIFEYGEEKDIKFFIGKGEIKVVYSDIVLYSRLTEGVFPQYQPIIPKKFTTQMTIKKKEIERNIKRASIFTDKLQGISLQLSPKQSECMMESKNNLGTYKTSLKTEIQGESLAVVFNYHYLLDGVESFGGENIFFGFSGEASPLLIRVPKEEHSFYVVMPMRGNT</sequence>
<dbReference type="GO" id="GO:0006271">
    <property type="term" value="P:DNA strand elongation involved in DNA replication"/>
    <property type="evidence" value="ECO:0007669"/>
    <property type="project" value="TreeGrafter"/>
</dbReference>
<dbReference type="Pfam" id="PF02767">
    <property type="entry name" value="DNA_pol3_beta_2"/>
    <property type="match status" value="1"/>
</dbReference>
<feature type="domain" description="DNA polymerase III beta sliding clamp N-terminal" evidence="10">
    <location>
        <begin position="1"/>
        <end position="117"/>
    </location>
</feature>
<dbReference type="GO" id="GO:0003887">
    <property type="term" value="F:DNA-directed DNA polymerase activity"/>
    <property type="evidence" value="ECO:0007669"/>
    <property type="project" value="UniProtKB-UniRule"/>
</dbReference>
<dbReference type="PANTHER" id="PTHR30478:SF0">
    <property type="entry name" value="BETA SLIDING CLAMP"/>
    <property type="match status" value="1"/>
</dbReference>
<dbReference type="PIRSF" id="PIRSF000804">
    <property type="entry name" value="DNA_pol_III_b"/>
    <property type="match status" value="1"/>
</dbReference>
<dbReference type="Gene3D" id="3.10.150.10">
    <property type="entry name" value="DNA Polymerase III, subunit A, domain 2"/>
    <property type="match status" value="1"/>
</dbReference>
<feature type="domain" description="DNA polymerase III beta sliding clamp central" evidence="11">
    <location>
        <begin position="134"/>
        <end position="246"/>
    </location>
</feature>
<reference evidence="13 14" key="1">
    <citation type="journal article" date="2016" name="Nat. Commun.">
        <title>Thousands of microbial genomes shed light on interconnected biogeochemical processes in an aquifer system.</title>
        <authorList>
            <person name="Anantharaman K."/>
            <person name="Brown C.T."/>
            <person name="Hug L.A."/>
            <person name="Sharon I."/>
            <person name="Castelle C.J."/>
            <person name="Probst A.J."/>
            <person name="Thomas B.C."/>
            <person name="Singh A."/>
            <person name="Wilkins M.J."/>
            <person name="Karaoz U."/>
            <person name="Brodie E.L."/>
            <person name="Williams K.H."/>
            <person name="Hubbard S.S."/>
            <person name="Banfield J.F."/>
        </authorList>
    </citation>
    <scope>NUCLEOTIDE SEQUENCE [LARGE SCALE GENOMIC DNA]</scope>
</reference>
<dbReference type="InterPro" id="IPR046938">
    <property type="entry name" value="DNA_clamp_sf"/>
</dbReference>
<dbReference type="Proteomes" id="UP000178996">
    <property type="component" value="Unassembled WGS sequence"/>
</dbReference>
<dbReference type="PANTHER" id="PTHR30478">
    <property type="entry name" value="DNA POLYMERASE III SUBUNIT BETA"/>
    <property type="match status" value="1"/>
</dbReference>
<dbReference type="Pfam" id="PF00712">
    <property type="entry name" value="DNA_pol3_beta"/>
    <property type="match status" value="1"/>
</dbReference>
<evidence type="ECO:0000256" key="1">
    <source>
        <dbReference type="ARBA" id="ARBA00004496"/>
    </source>
</evidence>
<comment type="function">
    <text evidence="9">Confers DNA tethering and processivity to DNA polymerases and other proteins. Acts as a clamp, forming a ring around DNA (a reaction catalyzed by the clamp-loading complex) which diffuses in an ATP-independent manner freely and bidirectionally along dsDNA. Initially characterized for its ability to contact the catalytic subunit of DNA polymerase III (Pol III), a complex, multichain enzyme responsible for most of the replicative synthesis in bacteria; Pol III exhibits 3'-5' exonuclease proofreading activity. The beta chain is required for initiation of replication as well as for processivity of DNA replication.</text>
</comment>
<organism evidence="13 14">
    <name type="scientific">Candidatus Ryanbacteria bacterium RIFCSPLOWO2_12_FULL_47_9c</name>
    <dbReference type="NCBI Taxonomy" id="1802131"/>
    <lineage>
        <taxon>Bacteria</taxon>
        <taxon>Candidatus Ryaniibacteriota</taxon>
    </lineage>
</organism>
<dbReference type="AlphaFoldDB" id="A0A1G2H2D4"/>
<evidence type="ECO:0000313" key="13">
    <source>
        <dbReference type="EMBL" id="OGZ56401.1"/>
    </source>
</evidence>
<dbReference type="InterPro" id="IPR001001">
    <property type="entry name" value="DNA_polIII_beta"/>
</dbReference>
<dbReference type="InterPro" id="IPR022635">
    <property type="entry name" value="DNA_polIII_beta_C"/>
</dbReference>
<keyword evidence="3 9" id="KW-0963">Cytoplasm</keyword>
<dbReference type="GO" id="GO:0003677">
    <property type="term" value="F:DNA binding"/>
    <property type="evidence" value="ECO:0007669"/>
    <property type="project" value="UniProtKB-UniRule"/>
</dbReference>
<evidence type="ECO:0000256" key="8">
    <source>
        <dbReference type="ARBA" id="ARBA00023125"/>
    </source>
</evidence>
<dbReference type="GO" id="GO:0009360">
    <property type="term" value="C:DNA polymerase III complex"/>
    <property type="evidence" value="ECO:0007669"/>
    <property type="project" value="InterPro"/>
</dbReference>
<dbReference type="SUPFAM" id="SSF55979">
    <property type="entry name" value="DNA clamp"/>
    <property type="match status" value="3"/>
</dbReference>
<comment type="caution">
    <text evidence="13">The sequence shown here is derived from an EMBL/GenBank/DDBJ whole genome shotgun (WGS) entry which is preliminary data.</text>
</comment>
<evidence type="ECO:0000256" key="4">
    <source>
        <dbReference type="ARBA" id="ARBA00022679"/>
    </source>
</evidence>
<evidence type="ECO:0000256" key="9">
    <source>
        <dbReference type="PIRNR" id="PIRNR000804"/>
    </source>
</evidence>
<comment type="similarity">
    <text evidence="2 9">Belongs to the beta sliding clamp family.</text>
</comment>
<evidence type="ECO:0000256" key="6">
    <source>
        <dbReference type="ARBA" id="ARBA00022705"/>
    </source>
</evidence>
<keyword evidence="6 9" id="KW-0235">DNA replication</keyword>
<accession>A0A1G2H2D4</accession>
<evidence type="ECO:0000313" key="14">
    <source>
        <dbReference type="Proteomes" id="UP000178996"/>
    </source>
</evidence>
<dbReference type="NCBIfam" id="TIGR00663">
    <property type="entry name" value="dnan"/>
    <property type="match status" value="1"/>
</dbReference>
<evidence type="ECO:0000259" key="10">
    <source>
        <dbReference type="Pfam" id="PF00712"/>
    </source>
</evidence>
<protein>
    <recommendedName>
        <fullName evidence="9">Beta sliding clamp</fullName>
    </recommendedName>
</protein>
<evidence type="ECO:0000256" key="3">
    <source>
        <dbReference type="ARBA" id="ARBA00022490"/>
    </source>
</evidence>
<gene>
    <name evidence="13" type="ORF">A3G60_00240</name>
</gene>
<dbReference type="InterPro" id="IPR022634">
    <property type="entry name" value="DNA_polIII_beta_N"/>
</dbReference>
<evidence type="ECO:0000256" key="2">
    <source>
        <dbReference type="ARBA" id="ARBA00010752"/>
    </source>
</evidence>
<dbReference type="GO" id="GO:0008408">
    <property type="term" value="F:3'-5' exonuclease activity"/>
    <property type="evidence" value="ECO:0007669"/>
    <property type="project" value="InterPro"/>
</dbReference>
<feature type="domain" description="DNA polymerase III beta sliding clamp C-terminal" evidence="12">
    <location>
        <begin position="250"/>
        <end position="368"/>
    </location>
</feature>
<keyword evidence="5 9" id="KW-0548">Nucleotidyltransferase</keyword>
<dbReference type="SMART" id="SM00480">
    <property type="entry name" value="POL3Bc"/>
    <property type="match status" value="1"/>
</dbReference>
<keyword evidence="4 9" id="KW-0808">Transferase</keyword>
<evidence type="ECO:0000256" key="7">
    <source>
        <dbReference type="ARBA" id="ARBA00022932"/>
    </source>
</evidence>
<keyword evidence="7 9" id="KW-0239">DNA-directed DNA polymerase</keyword>
<evidence type="ECO:0000256" key="5">
    <source>
        <dbReference type="ARBA" id="ARBA00022695"/>
    </source>
</evidence>
<comment type="subunit">
    <text evidence="9">Forms a ring-shaped head-to-tail homodimer around DNA.</text>
</comment>
<dbReference type="InterPro" id="IPR022637">
    <property type="entry name" value="DNA_polIII_beta_cen"/>
</dbReference>
<dbReference type="Pfam" id="PF02768">
    <property type="entry name" value="DNA_pol3_beta_3"/>
    <property type="match status" value="1"/>
</dbReference>